<sequence>MKKLLLVSLCFLVLCITQAFAQNRTITGTVTSKEDGLPLPGVSVTVPGTQVGTQTNDYGKFTIKVPASAKSLAFGFVGYKRVTATIGATDVINATLETNANELKEVVVTGGYGIKQTARSNSNSAQVVTATELNTVRQPNINNALAGKVAGIQVRSQSAAALGRNTEVRLRGASGFGSGQGALYVVDGTILPNADDINLDDVESVTVLQGAAAAALLGSQGANGAIVITTSKAKKNGGLGIDLRLGATFDKAYILPNYQNTYGGGNNPVFEQYTWKAGDPDHWKSLSGKYYPDYSDDSSWGPKLSGQEYIPWYAWYAGTKYTGKTASWTAQPNNAIDFYQTAPLLDNSITFNKAGDDYSVKLSYGNVYQKGIIPNQDLKRNTLNLNYNYDLNKHLSLSANINYVNQKQTGTVQDGYANQTSGSFTQWFHRDLDMGIMKELRGLQYGPGQYASWNHNDPAAWNPANPTNFYGGNYWYNYYTYQDLEKDHYNRDRFYGNIALTYKVNNDLSFRLTYRKQQNTTWTENIESTELAQSQVQTGLKGSYFTYNSYSNRENLEFLATYSKKIKDFKIDANFGTDKFNWTDKENGAQTNNGLTIPYLYTISNSVDPASIYNTRLQERYNAVLGHLALGWKDLIFLDGSLRNDWFSTLPQAKNDVLSKSAGLSFVFSDLLKSQDKWLSYGKVRATYGQIPKALGTSNETFGAYRYPGASYGVAAQKFNGQLLMSTPDQNVDPLIHGSTVTQKELGLDLRFLNDRIGISGTYWDGAETGIPSSINVNGASGFSSILTNFGNVTKKGFDITFNAYPVRVPNFAWNVSLTYSNLLQDKVVEISNKYNVQQIIVAYNTFSQLPYLVQKAGMAWGQIFGSGILRNSAGVPILDASGFYQRNPSVYFGSVLPKHTGGIQNTFNIYKDFSVNFNIDYQFGGKFASLSNAFGAFSGTTYRTAALNDKGNPVRDNVADGGGVHQVGVDANGKPVSMYVSAYDYYHNNFNNGTLDEFVYDLTFIKLREAGISYRIPVKKLGIGNVIKNASFQIQAHDLWLIYAKSRDFDPSQISAVQGESGQLPGTRGFGFNLKVGF</sequence>
<dbReference type="SUPFAM" id="SSF56935">
    <property type="entry name" value="Porins"/>
    <property type="match status" value="1"/>
</dbReference>
<evidence type="ECO:0000256" key="4">
    <source>
        <dbReference type="RuleBase" id="RU003357"/>
    </source>
</evidence>
<dbReference type="InterPro" id="IPR008969">
    <property type="entry name" value="CarboxyPept-like_regulatory"/>
</dbReference>
<keyword evidence="3" id="KW-0998">Cell outer membrane</keyword>
<name>A0A223NRZ4_9SPHI</name>
<accession>A0A223NRZ4</accession>
<dbReference type="SUPFAM" id="SSF49464">
    <property type="entry name" value="Carboxypeptidase regulatory domain-like"/>
    <property type="match status" value="1"/>
</dbReference>
<feature type="domain" description="TonB-dependent receptor-like beta-barrel" evidence="6">
    <location>
        <begin position="445"/>
        <end position="925"/>
    </location>
</feature>
<dbReference type="OrthoDB" id="9768177at2"/>
<dbReference type="InterPro" id="IPR012910">
    <property type="entry name" value="Plug_dom"/>
</dbReference>
<protein>
    <submittedName>
        <fullName evidence="8">TonB-linked outer membrane protein, SusC/RagA family</fullName>
    </submittedName>
</protein>
<dbReference type="InterPro" id="IPR036942">
    <property type="entry name" value="Beta-barrel_TonB_sf"/>
</dbReference>
<feature type="domain" description="TonB-dependent receptor plug" evidence="7">
    <location>
        <begin position="119"/>
        <end position="225"/>
    </location>
</feature>
<dbReference type="AlphaFoldDB" id="A0A223NRZ4"/>
<dbReference type="KEGG" id="muc:MuYL_0637"/>
<dbReference type="RefSeq" id="WP_094569115.1">
    <property type="nucleotide sequence ID" value="NZ_CP022743.1"/>
</dbReference>
<comment type="subcellular location">
    <subcellularLocation>
        <location evidence="1 4">Cell outer membrane</location>
    </subcellularLocation>
</comment>
<keyword evidence="9" id="KW-1185">Reference proteome</keyword>
<dbReference type="InterPro" id="IPR023996">
    <property type="entry name" value="TonB-dep_OMP_SusC/RagA"/>
</dbReference>
<gene>
    <name evidence="8" type="ORF">MuYL_0637</name>
</gene>
<comment type="similarity">
    <text evidence="4">Belongs to the TonB-dependent receptor family.</text>
</comment>
<feature type="chain" id="PRO_5012872265" evidence="5">
    <location>
        <begin position="22"/>
        <end position="1079"/>
    </location>
</feature>
<evidence type="ECO:0000256" key="1">
    <source>
        <dbReference type="ARBA" id="ARBA00004442"/>
    </source>
</evidence>
<dbReference type="InterPro" id="IPR000531">
    <property type="entry name" value="Beta-barrel_TonB"/>
</dbReference>
<dbReference type="InterPro" id="IPR037066">
    <property type="entry name" value="Plug_dom_sf"/>
</dbReference>
<evidence type="ECO:0000259" key="7">
    <source>
        <dbReference type="Pfam" id="PF07715"/>
    </source>
</evidence>
<proteinExistence type="inferred from homology"/>
<keyword evidence="2 4" id="KW-0472">Membrane</keyword>
<dbReference type="Pfam" id="PF13715">
    <property type="entry name" value="CarbopepD_reg_2"/>
    <property type="match status" value="1"/>
</dbReference>
<dbReference type="Gene3D" id="2.170.130.10">
    <property type="entry name" value="TonB-dependent receptor, plug domain"/>
    <property type="match status" value="1"/>
</dbReference>
<feature type="signal peptide" evidence="5">
    <location>
        <begin position="1"/>
        <end position="21"/>
    </location>
</feature>
<dbReference type="Pfam" id="PF00593">
    <property type="entry name" value="TonB_dep_Rec_b-barrel"/>
    <property type="match status" value="1"/>
</dbReference>
<evidence type="ECO:0000256" key="5">
    <source>
        <dbReference type="SAM" id="SignalP"/>
    </source>
</evidence>
<evidence type="ECO:0000259" key="6">
    <source>
        <dbReference type="Pfam" id="PF00593"/>
    </source>
</evidence>
<dbReference type="Proteomes" id="UP000215002">
    <property type="component" value="Chromosome"/>
</dbReference>
<evidence type="ECO:0000256" key="2">
    <source>
        <dbReference type="ARBA" id="ARBA00023136"/>
    </source>
</evidence>
<keyword evidence="4" id="KW-0798">TonB box</keyword>
<dbReference type="Gene3D" id="2.40.170.20">
    <property type="entry name" value="TonB-dependent receptor, beta-barrel domain"/>
    <property type="match status" value="1"/>
</dbReference>
<evidence type="ECO:0000313" key="9">
    <source>
        <dbReference type="Proteomes" id="UP000215002"/>
    </source>
</evidence>
<dbReference type="Gene3D" id="2.60.40.1120">
    <property type="entry name" value="Carboxypeptidase-like, regulatory domain"/>
    <property type="match status" value="1"/>
</dbReference>
<organism evidence="8 9">
    <name type="scientific">Mucilaginibacter xinganensis</name>
    <dbReference type="NCBI Taxonomy" id="1234841"/>
    <lineage>
        <taxon>Bacteria</taxon>
        <taxon>Pseudomonadati</taxon>
        <taxon>Bacteroidota</taxon>
        <taxon>Sphingobacteriia</taxon>
        <taxon>Sphingobacteriales</taxon>
        <taxon>Sphingobacteriaceae</taxon>
        <taxon>Mucilaginibacter</taxon>
    </lineage>
</organism>
<dbReference type="NCBIfam" id="TIGR04056">
    <property type="entry name" value="OMP_RagA_SusC"/>
    <property type="match status" value="1"/>
</dbReference>
<dbReference type="GO" id="GO:0009279">
    <property type="term" value="C:cell outer membrane"/>
    <property type="evidence" value="ECO:0007669"/>
    <property type="project" value="UniProtKB-SubCell"/>
</dbReference>
<reference evidence="8 9" key="1">
    <citation type="submission" date="2017-08" db="EMBL/GenBank/DDBJ databases">
        <title>Complete genome sequence of Mucilaginibacter sp. strain BJC16-A31.</title>
        <authorList>
            <consortium name="Henan University of Science and Technology"/>
            <person name="You X."/>
        </authorList>
    </citation>
    <scope>NUCLEOTIDE SEQUENCE [LARGE SCALE GENOMIC DNA]</scope>
    <source>
        <strain evidence="8 9">BJC16-A31</strain>
    </source>
</reference>
<dbReference type="EMBL" id="CP022743">
    <property type="protein sequence ID" value="ASU32540.1"/>
    <property type="molecule type" value="Genomic_DNA"/>
</dbReference>
<evidence type="ECO:0000256" key="3">
    <source>
        <dbReference type="ARBA" id="ARBA00023237"/>
    </source>
</evidence>
<dbReference type="Pfam" id="PF07715">
    <property type="entry name" value="Plug"/>
    <property type="match status" value="1"/>
</dbReference>
<keyword evidence="5" id="KW-0732">Signal</keyword>
<evidence type="ECO:0000313" key="8">
    <source>
        <dbReference type="EMBL" id="ASU32540.1"/>
    </source>
</evidence>